<comment type="caution">
    <text evidence="1">The sequence shown here is derived from an EMBL/GenBank/DDBJ whole genome shotgun (WGS) entry which is preliminary data.</text>
</comment>
<accession>A0A9P3LLW4</accession>
<proteinExistence type="predicted"/>
<sequence>MVECRHSHTHSLYATYLRNRIVGALRASPDGGVQQASFAISQNFIFEHPTLDELAHALSGLVSGLTQT</sequence>
<dbReference type="EMBL" id="BPQB01000101">
    <property type="protein sequence ID" value="GJE99114.1"/>
    <property type="molecule type" value="Genomic_DNA"/>
</dbReference>
<gene>
    <name evidence="1" type="ORF">PsYK624_153600</name>
</gene>
<reference evidence="1 2" key="1">
    <citation type="submission" date="2021-08" db="EMBL/GenBank/DDBJ databases">
        <title>Draft Genome Sequence of Phanerochaete sordida strain YK-624.</title>
        <authorList>
            <person name="Mori T."/>
            <person name="Dohra H."/>
            <person name="Suzuki T."/>
            <person name="Kawagishi H."/>
            <person name="Hirai H."/>
        </authorList>
    </citation>
    <scope>NUCLEOTIDE SEQUENCE [LARGE SCALE GENOMIC DNA]</scope>
    <source>
        <strain evidence="1 2">YK-624</strain>
    </source>
</reference>
<protein>
    <submittedName>
        <fullName evidence="1">Uncharacterized protein</fullName>
    </submittedName>
</protein>
<name>A0A9P3LLW4_9APHY</name>
<dbReference type="AlphaFoldDB" id="A0A9P3LLW4"/>
<dbReference type="Proteomes" id="UP000703269">
    <property type="component" value="Unassembled WGS sequence"/>
</dbReference>
<organism evidence="1 2">
    <name type="scientific">Phanerochaete sordida</name>
    <dbReference type="NCBI Taxonomy" id="48140"/>
    <lineage>
        <taxon>Eukaryota</taxon>
        <taxon>Fungi</taxon>
        <taxon>Dikarya</taxon>
        <taxon>Basidiomycota</taxon>
        <taxon>Agaricomycotina</taxon>
        <taxon>Agaricomycetes</taxon>
        <taxon>Polyporales</taxon>
        <taxon>Phanerochaetaceae</taxon>
        <taxon>Phanerochaete</taxon>
    </lineage>
</organism>
<evidence type="ECO:0000313" key="2">
    <source>
        <dbReference type="Proteomes" id="UP000703269"/>
    </source>
</evidence>
<keyword evidence="2" id="KW-1185">Reference proteome</keyword>
<evidence type="ECO:0000313" key="1">
    <source>
        <dbReference type="EMBL" id="GJE99114.1"/>
    </source>
</evidence>